<dbReference type="Gene3D" id="1.10.357.10">
    <property type="entry name" value="Tetracycline Repressor, domain 2"/>
    <property type="match status" value="1"/>
</dbReference>
<dbReference type="InterPro" id="IPR009057">
    <property type="entry name" value="Homeodomain-like_sf"/>
</dbReference>
<feature type="compositionally biased region" description="Basic and acidic residues" evidence="5">
    <location>
        <begin position="9"/>
        <end position="22"/>
    </location>
</feature>
<evidence type="ECO:0000256" key="3">
    <source>
        <dbReference type="ARBA" id="ARBA00023163"/>
    </source>
</evidence>
<name>A0ABP8Q6Z8_9ACTN</name>
<proteinExistence type="predicted"/>
<protein>
    <submittedName>
        <fullName evidence="7">TetR/AcrR family transcriptional regulator</fullName>
    </submittedName>
</protein>
<dbReference type="PANTHER" id="PTHR30055:SF148">
    <property type="entry name" value="TETR-FAMILY TRANSCRIPTIONAL REGULATOR"/>
    <property type="match status" value="1"/>
</dbReference>
<dbReference type="PROSITE" id="PS01081">
    <property type="entry name" value="HTH_TETR_1"/>
    <property type="match status" value="1"/>
</dbReference>
<evidence type="ECO:0000256" key="4">
    <source>
        <dbReference type="PROSITE-ProRule" id="PRU00335"/>
    </source>
</evidence>
<keyword evidence="2 4" id="KW-0238">DNA-binding</keyword>
<dbReference type="PROSITE" id="PS50977">
    <property type="entry name" value="HTH_TETR_2"/>
    <property type="match status" value="1"/>
</dbReference>
<dbReference type="PANTHER" id="PTHR30055">
    <property type="entry name" value="HTH-TYPE TRANSCRIPTIONAL REGULATOR RUTR"/>
    <property type="match status" value="1"/>
</dbReference>
<keyword evidence="1" id="KW-0805">Transcription regulation</keyword>
<evidence type="ECO:0000313" key="8">
    <source>
        <dbReference type="Proteomes" id="UP001500503"/>
    </source>
</evidence>
<feature type="DNA-binding region" description="H-T-H motif" evidence="4">
    <location>
        <begin position="46"/>
        <end position="65"/>
    </location>
</feature>
<dbReference type="Pfam" id="PF16859">
    <property type="entry name" value="TetR_C_11"/>
    <property type="match status" value="1"/>
</dbReference>
<dbReference type="Pfam" id="PF00440">
    <property type="entry name" value="TetR_N"/>
    <property type="match status" value="1"/>
</dbReference>
<dbReference type="SUPFAM" id="SSF48498">
    <property type="entry name" value="Tetracyclin repressor-like, C-terminal domain"/>
    <property type="match status" value="1"/>
</dbReference>
<dbReference type="EMBL" id="BAABHF010000022">
    <property type="protein sequence ID" value="GAA4497237.1"/>
    <property type="molecule type" value="Genomic_DNA"/>
</dbReference>
<dbReference type="InterPro" id="IPR001647">
    <property type="entry name" value="HTH_TetR"/>
</dbReference>
<evidence type="ECO:0000259" key="6">
    <source>
        <dbReference type="PROSITE" id="PS50977"/>
    </source>
</evidence>
<feature type="domain" description="HTH tetR-type" evidence="6">
    <location>
        <begin position="23"/>
        <end position="83"/>
    </location>
</feature>
<reference evidence="8" key="1">
    <citation type="journal article" date="2019" name="Int. J. Syst. Evol. Microbiol.">
        <title>The Global Catalogue of Microorganisms (GCM) 10K type strain sequencing project: providing services to taxonomists for standard genome sequencing and annotation.</title>
        <authorList>
            <consortium name="The Broad Institute Genomics Platform"/>
            <consortium name="The Broad Institute Genome Sequencing Center for Infectious Disease"/>
            <person name="Wu L."/>
            <person name="Ma J."/>
        </authorList>
    </citation>
    <scope>NUCLEOTIDE SEQUENCE [LARGE SCALE GENOMIC DNA]</scope>
    <source>
        <strain evidence="8">JCM 17933</strain>
    </source>
</reference>
<evidence type="ECO:0000256" key="1">
    <source>
        <dbReference type="ARBA" id="ARBA00023015"/>
    </source>
</evidence>
<dbReference type="Proteomes" id="UP001500503">
    <property type="component" value="Unassembled WGS sequence"/>
</dbReference>
<evidence type="ECO:0000313" key="7">
    <source>
        <dbReference type="EMBL" id="GAA4497237.1"/>
    </source>
</evidence>
<comment type="caution">
    <text evidence="7">The sequence shown here is derived from an EMBL/GenBank/DDBJ whole genome shotgun (WGS) entry which is preliminary data.</text>
</comment>
<dbReference type="RefSeq" id="WP_345465837.1">
    <property type="nucleotide sequence ID" value="NZ_BAABHF010000022.1"/>
</dbReference>
<keyword evidence="3" id="KW-0804">Transcription</keyword>
<sequence length="202" mass="21861">MTKAPSNKESGDPHRASSDPRAVRSRRVIIDAAVALLAEHGFAGTTVEAIAARSGAAKTTIYRHWPDKRAVLLAAIEAIVPSATAPDSGSLRGDLVGFGHDLVRIITTPPTAALVPALIDAAERDPEIARLLADFTAQRRRPVHAAVQRAVERGEAEDGRDADLIDDLLLGPIFYRRLLSRRPVTEGYVESVVDTFLRALYR</sequence>
<evidence type="ECO:0000256" key="5">
    <source>
        <dbReference type="SAM" id="MobiDB-lite"/>
    </source>
</evidence>
<accession>A0ABP8Q6Z8</accession>
<dbReference type="InterPro" id="IPR023772">
    <property type="entry name" value="DNA-bd_HTH_TetR-type_CS"/>
</dbReference>
<organism evidence="7 8">
    <name type="scientific">Actinoallomurus oryzae</name>
    <dbReference type="NCBI Taxonomy" id="502180"/>
    <lineage>
        <taxon>Bacteria</taxon>
        <taxon>Bacillati</taxon>
        <taxon>Actinomycetota</taxon>
        <taxon>Actinomycetes</taxon>
        <taxon>Streptosporangiales</taxon>
        <taxon>Thermomonosporaceae</taxon>
        <taxon>Actinoallomurus</taxon>
    </lineage>
</organism>
<feature type="region of interest" description="Disordered" evidence="5">
    <location>
        <begin position="1"/>
        <end position="22"/>
    </location>
</feature>
<evidence type="ECO:0000256" key="2">
    <source>
        <dbReference type="ARBA" id="ARBA00023125"/>
    </source>
</evidence>
<dbReference type="PRINTS" id="PR00455">
    <property type="entry name" value="HTHTETR"/>
</dbReference>
<dbReference type="InterPro" id="IPR036271">
    <property type="entry name" value="Tet_transcr_reg_TetR-rel_C_sf"/>
</dbReference>
<dbReference type="Gene3D" id="1.10.10.60">
    <property type="entry name" value="Homeodomain-like"/>
    <property type="match status" value="1"/>
</dbReference>
<gene>
    <name evidence="7" type="ORF">GCM10023191_040390</name>
</gene>
<dbReference type="InterPro" id="IPR011075">
    <property type="entry name" value="TetR_C"/>
</dbReference>
<keyword evidence="8" id="KW-1185">Reference proteome</keyword>
<dbReference type="InterPro" id="IPR050109">
    <property type="entry name" value="HTH-type_TetR-like_transc_reg"/>
</dbReference>
<dbReference type="SUPFAM" id="SSF46689">
    <property type="entry name" value="Homeodomain-like"/>
    <property type="match status" value="1"/>
</dbReference>